<dbReference type="GO" id="GO:0004540">
    <property type="term" value="F:RNA nuclease activity"/>
    <property type="evidence" value="ECO:0007669"/>
    <property type="project" value="InterPro"/>
</dbReference>
<proteinExistence type="predicted"/>
<feature type="domain" description="NYN" evidence="2">
    <location>
        <begin position="5"/>
        <end position="162"/>
    </location>
</feature>
<evidence type="ECO:0000313" key="4">
    <source>
        <dbReference type="Proteomes" id="UP000019486"/>
    </source>
</evidence>
<dbReference type="PANTHER" id="PTHR35811:SF1">
    <property type="entry name" value="HTH OST-TYPE DOMAIN-CONTAINING PROTEIN"/>
    <property type="match status" value="1"/>
</dbReference>
<dbReference type="AlphaFoldDB" id="W9H042"/>
<feature type="region of interest" description="Disordered" evidence="1">
    <location>
        <begin position="635"/>
        <end position="661"/>
    </location>
</feature>
<keyword evidence="4" id="KW-1185">Reference proteome</keyword>
<name>W9H042_9PROT</name>
<accession>W9H042</accession>
<organism evidence="3 4">
    <name type="scientific">Skermanella stibiiresistens SB22</name>
    <dbReference type="NCBI Taxonomy" id="1385369"/>
    <lineage>
        <taxon>Bacteria</taxon>
        <taxon>Pseudomonadati</taxon>
        <taxon>Pseudomonadota</taxon>
        <taxon>Alphaproteobacteria</taxon>
        <taxon>Rhodospirillales</taxon>
        <taxon>Azospirillaceae</taxon>
        <taxon>Skermanella</taxon>
    </lineage>
</organism>
<reference evidence="3 4" key="1">
    <citation type="submission" date="2013-08" db="EMBL/GenBank/DDBJ databases">
        <title>The genome sequence of Skermanella stibiiresistens.</title>
        <authorList>
            <person name="Zhu W."/>
            <person name="Wang G."/>
        </authorList>
    </citation>
    <scope>NUCLEOTIDE SEQUENCE [LARGE SCALE GENOMIC DNA]</scope>
    <source>
        <strain evidence="3 4">SB22</strain>
    </source>
</reference>
<sequence length="661" mass="72559">MDRIKTAVFVDFDNVYLSLLNVNPQSAERFATDPLRWLKWLESGSHEQSEHPAKRAILIRRCYLNPSATGFGNYRAYFSRNAFSVIDCPPVTARGKNSADIVMVMDILDTLTHTTRIDEFIILSADADFMPVLLRLRAHDRQTTIWSRFSAAAYRAACDFVIDQNVFVEQALGIEPRSTFSPQPAMAPVALGRDTYTALLPRVAGALVERARSTGPIASRDVHEAMRKFPQFTNSSWFGFGNLRSLVDHLCHLEPGLECRTLTDSEWRLEWRAGVQPSFGQPGFGQPGLGQQPAVSEATRLDDAALRTRIMDIVRAELRASDRPVSLAALGQTITRTLGHEVKDQRQWAGHGTFKSLILANGGADIGIDTTGTGFAFDRSRMPPQPAAAPNDHSADQPPDRPTDMEAAELQDFIGRIASITDIPPLSAATYGKLFALIGEALAREPFQDQLGLESQVAALCADQGLDVDKASICYVVTGLAMSDFSFTTDRPDPGVIARVFMENAIANCANAQLPLADRDRALFSIWLTGATWRDLQSGRNAVTGTGFASTLESDGFPALIQTTADMVLREVRARGTLTGLDLVEIVRRVNTRGDRSWFGCGNLRILVERIIDLYPEMIVDQPPGQPWGFVLKGERAPIQNPASDPGTDQSNDRAEPMLVG</sequence>
<dbReference type="Proteomes" id="UP000019486">
    <property type="component" value="Unassembled WGS sequence"/>
</dbReference>
<dbReference type="InterPro" id="IPR021139">
    <property type="entry name" value="NYN"/>
</dbReference>
<dbReference type="Gene3D" id="3.40.50.1010">
    <property type="entry name" value="5'-nuclease"/>
    <property type="match status" value="1"/>
</dbReference>
<gene>
    <name evidence="3" type="ORF">N825_15290</name>
</gene>
<protein>
    <recommendedName>
        <fullName evidence="2">NYN domain-containing protein</fullName>
    </recommendedName>
</protein>
<feature type="compositionally biased region" description="Basic and acidic residues" evidence="1">
    <location>
        <begin position="651"/>
        <end position="661"/>
    </location>
</feature>
<dbReference type="Pfam" id="PF01936">
    <property type="entry name" value="NYN"/>
    <property type="match status" value="1"/>
</dbReference>
<feature type="compositionally biased region" description="Basic and acidic residues" evidence="1">
    <location>
        <begin position="393"/>
        <end position="403"/>
    </location>
</feature>
<evidence type="ECO:0000259" key="2">
    <source>
        <dbReference type="Pfam" id="PF01936"/>
    </source>
</evidence>
<dbReference type="STRING" id="1385369.N825_15290"/>
<feature type="region of interest" description="Disordered" evidence="1">
    <location>
        <begin position="375"/>
        <end position="403"/>
    </location>
</feature>
<feature type="compositionally biased region" description="Polar residues" evidence="1">
    <location>
        <begin position="641"/>
        <end position="650"/>
    </location>
</feature>
<evidence type="ECO:0000313" key="3">
    <source>
        <dbReference type="EMBL" id="EWY38082.1"/>
    </source>
</evidence>
<evidence type="ECO:0000256" key="1">
    <source>
        <dbReference type="SAM" id="MobiDB-lite"/>
    </source>
</evidence>
<comment type="caution">
    <text evidence="3">The sequence shown here is derived from an EMBL/GenBank/DDBJ whole genome shotgun (WGS) entry which is preliminary data.</text>
</comment>
<dbReference type="PANTHER" id="PTHR35811">
    <property type="entry name" value="SLR1870 PROTEIN"/>
    <property type="match status" value="1"/>
</dbReference>
<dbReference type="EMBL" id="AVFL01000021">
    <property type="protein sequence ID" value="EWY38082.1"/>
    <property type="molecule type" value="Genomic_DNA"/>
</dbReference>